<keyword evidence="2" id="KW-1185">Reference proteome</keyword>
<sequence length="86" mass="9236">MKGYSGADSMISEALNNRNYNSQTPTIFLQGVFQLAIVGVADDVLDMDLILRIVPTAASPVIARGRRSHQSRGIGKSEIRACVASD</sequence>
<gene>
    <name evidence="1" type="ORF">BaRGS_00029470</name>
</gene>
<dbReference type="Proteomes" id="UP001519460">
    <property type="component" value="Unassembled WGS sequence"/>
</dbReference>
<name>A0ABD0JW41_9CAEN</name>
<protein>
    <submittedName>
        <fullName evidence="1">Uncharacterized protein</fullName>
    </submittedName>
</protein>
<accession>A0ABD0JW41</accession>
<comment type="caution">
    <text evidence="1">The sequence shown here is derived from an EMBL/GenBank/DDBJ whole genome shotgun (WGS) entry which is preliminary data.</text>
</comment>
<proteinExistence type="predicted"/>
<evidence type="ECO:0000313" key="2">
    <source>
        <dbReference type="Proteomes" id="UP001519460"/>
    </source>
</evidence>
<dbReference type="AlphaFoldDB" id="A0ABD0JW41"/>
<evidence type="ECO:0000313" key="1">
    <source>
        <dbReference type="EMBL" id="KAK7479300.1"/>
    </source>
</evidence>
<dbReference type="EMBL" id="JACVVK020000306">
    <property type="protein sequence ID" value="KAK7479300.1"/>
    <property type="molecule type" value="Genomic_DNA"/>
</dbReference>
<organism evidence="1 2">
    <name type="scientific">Batillaria attramentaria</name>
    <dbReference type="NCBI Taxonomy" id="370345"/>
    <lineage>
        <taxon>Eukaryota</taxon>
        <taxon>Metazoa</taxon>
        <taxon>Spiralia</taxon>
        <taxon>Lophotrochozoa</taxon>
        <taxon>Mollusca</taxon>
        <taxon>Gastropoda</taxon>
        <taxon>Caenogastropoda</taxon>
        <taxon>Sorbeoconcha</taxon>
        <taxon>Cerithioidea</taxon>
        <taxon>Batillariidae</taxon>
        <taxon>Batillaria</taxon>
    </lineage>
</organism>
<reference evidence="1 2" key="1">
    <citation type="journal article" date="2023" name="Sci. Data">
        <title>Genome assembly of the Korean intertidal mud-creeper Batillaria attramentaria.</title>
        <authorList>
            <person name="Patra A.K."/>
            <person name="Ho P.T."/>
            <person name="Jun S."/>
            <person name="Lee S.J."/>
            <person name="Kim Y."/>
            <person name="Won Y.J."/>
        </authorList>
    </citation>
    <scope>NUCLEOTIDE SEQUENCE [LARGE SCALE GENOMIC DNA]</scope>
    <source>
        <strain evidence="1">Wonlab-2016</strain>
    </source>
</reference>